<protein>
    <submittedName>
        <fullName evidence="2">3-phenylpropionate/cinnamic acid dioxygenase subunit beta</fullName>
        <ecNumber evidence="2">1.14.12.19</ecNumber>
    </submittedName>
</protein>
<dbReference type="EC" id="1.14.12.19" evidence="2"/>
<proteinExistence type="predicted"/>
<keyword evidence="2" id="KW-0223">Dioxygenase</keyword>
<dbReference type="Pfam" id="PF00866">
    <property type="entry name" value="Ring_hydroxyl_B"/>
    <property type="match status" value="1"/>
</dbReference>
<dbReference type="Gene3D" id="3.10.450.50">
    <property type="match status" value="1"/>
</dbReference>
<dbReference type="AlphaFoldDB" id="A0A645BJV9"/>
<comment type="caution">
    <text evidence="2">The sequence shown here is derived from an EMBL/GenBank/DDBJ whole genome shotgun (WGS) entry which is preliminary data.</text>
</comment>
<name>A0A645BJV9_9ZZZZ</name>
<evidence type="ECO:0000313" key="2">
    <source>
        <dbReference type="EMBL" id="MPM63513.1"/>
    </source>
</evidence>
<sequence length="54" mass="6380">MLQRSQKEKDLTTYIGKRVDRLRRADGAHGWQIYHRDITLDQVVITSHNLSVLF</sequence>
<reference evidence="2" key="1">
    <citation type="submission" date="2019-08" db="EMBL/GenBank/DDBJ databases">
        <authorList>
            <person name="Kucharzyk K."/>
            <person name="Murdoch R.W."/>
            <person name="Higgins S."/>
            <person name="Loffler F."/>
        </authorList>
    </citation>
    <scope>NUCLEOTIDE SEQUENCE</scope>
</reference>
<dbReference type="InterPro" id="IPR000391">
    <property type="entry name" value="Rng_hydr_dOase-bsu"/>
</dbReference>
<dbReference type="EMBL" id="VSSQ01019456">
    <property type="protein sequence ID" value="MPM63513.1"/>
    <property type="molecule type" value="Genomic_DNA"/>
</dbReference>
<dbReference type="GO" id="GO:0008695">
    <property type="term" value="F:3-phenylpropionate dioxygenase activity"/>
    <property type="evidence" value="ECO:0007669"/>
    <property type="project" value="UniProtKB-EC"/>
</dbReference>
<accession>A0A645BJV9</accession>
<organism evidence="2">
    <name type="scientific">bioreactor metagenome</name>
    <dbReference type="NCBI Taxonomy" id="1076179"/>
    <lineage>
        <taxon>unclassified sequences</taxon>
        <taxon>metagenomes</taxon>
        <taxon>ecological metagenomes</taxon>
    </lineage>
</organism>
<dbReference type="SUPFAM" id="SSF54427">
    <property type="entry name" value="NTF2-like"/>
    <property type="match status" value="1"/>
</dbReference>
<gene>
    <name evidence="2" type="primary">hcaF</name>
    <name evidence="2" type="ORF">SDC9_110393</name>
</gene>
<evidence type="ECO:0000256" key="1">
    <source>
        <dbReference type="ARBA" id="ARBA00023002"/>
    </source>
</evidence>
<keyword evidence="1 2" id="KW-0560">Oxidoreductase</keyword>
<dbReference type="InterPro" id="IPR032710">
    <property type="entry name" value="NTF2-like_dom_sf"/>
</dbReference>